<comment type="caution">
    <text evidence="2">The sequence shown here is derived from an EMBL/GenBank/DDBJ whole genome shotgun (WGS) entry which is preliminary data.</text>
</comment>
<reference evidence="2" key="1">
    <citation type="submission" date="2023-07" db="EMBL/GenBank/DDBJ databases">
        <authorList>
            <consortium name="AG Swart"/>
            <person name="Singh M."/>
            <person name="Singh A."/>
            <person name="Seah K."/>
            <person name="Emmerich C."/>
        </authorList>
    </citation>
    <scope>NUCLEOTIDE SEQUENCE</scope>
    <source>
        <strain evidence="2">DP1</strain>
    </source>
</reference>
<evidence type="ECO:0000313" key="3">
    <source>
        <dbReference type="Proteomes" id="UP001295684"/>
    </source>
</evidence>
<feature type="compositionally biased region" description="Polar residues" evidence="1">
    <location>
        <begin position="62"/>
        <end position="75"/>
    </location>
</feature>
<proteinExistence type="predicted"/>
<feature type="region of interest" description="Disordered" evidence="1">
    <location>
        <begin position="62"/>
        <end position="115"/>
    </location>
</feature>
<dbReference type="EMBL" id="CAMPGE010007439">
    <property type="protein sequence ID" value="CAI2366356.1"/>
    <property type="molecule type" value="Genomic_DNA"/>
</dbReference>
<feature type="compositionally biased region" description="Basic and acidic residues" evidence="1">
    <location>
        <begin position="199"/>
        <end position="215"/>
    </location>
</feature>
<dbReference type="Proteomes" id="UP001295684">
    <property type="component" value="Unassembled WGS sequence"/>
</dbReference>
<dbReference type="PANTHER" id="PTHR38899">
    <property type="entry name" value="DOMAIN OOKINETE PROTEIN, PUTATIVE-RELATED"/>
    <property type="match status" value="1"/>
</dbReference>
<name>A0AAD1XD99_EUPCR</name>
<feature type="compositionally biased region" description="Basic residues" evidence="1">
    <location>
        <begin position="249"/>
        <end position="262"/>
    </location>
</feature>
<feature type="compositionally biased region" description="Basic and acidic residues" evidence="1">
    <location>
        <begin position="89"/>
        <end position="100"/>
    </location>
</feature>
<feature type="region of interest" description="Disordered" evidence="1">
    <location>
        <begin position="189"/>
        <end position="262"/>
    </location>
</feature>
<protein>
    <submittedName>
        <fullName evidence="2">Uncharacterized protein</fullName>
    </submittedName>
</protein>
<dbReference type="AlphaFoldDB" id="A0AAD1XD99"/>
<feature type="compositionally biased region" description="Basic and acidic residues" evidence="1">
    <location>
        <begin position="225"/>
        <end position="237"/>
    </location>
</feature>
<keyword evidence="3" id="KW-1185">Reference proteome</keyword>
<dbReference type="PANTHER" id="PTHR38899:SF1">
    <property type="entry name" value="PROTEIN KINASE"/>
    <property type="match status" value="1"/>
</dbReference>
<sequence length="522" mass="59351">MGTILEPPGETQDNSIISSKIEARKLNRKYSETLSLQNDRISSDLECRAKIVASNSLINPTTENKICENSSNTDDANPKDNNIEEVDEKSDSSNDADKFLKAAQENASSKASDTKVYTKLATEVLKIQKGTLDMENLMPKKTANTPGKEYEIKRGYYSKLGIDRPSNRPSAFKFYPPIKKVIKEEEEIGKLRKSSSSELKTDAPLEEKEEEEKSTQNKNTTESQKIYEEGKIDDGKANKSSTAQNILGKSKRKIKARDRNRKLSMLDTPNQVPVESYETKESGNWRIDLLNTPIMARSGDRIRQDLLSKLTYKKIWLTPSEKPDSHQTVFIYDWDDTLLCTTFLNPTGFYDEDVEIPEIAIKHLEKLEKAVEKLITSSVKLGKVYIVTNAAEGWVQFSSKKYMPKVYKALKNVEIISARSLYEQQFPGDSYEWKMQAFTNIQKALESSMITNIIACGDSRIEMEAARHIAKLFKTAFIKTVKFKETPTPEELIKQLNLVMQKLEHISSAPRNLTIRLERKGK</sequence>
<evidence type="ECO:0000256" key="1">
    <source>
        <dbReference type="SAM" id="MobiDB-lite"/>
    </source>
</evidence>
<feature type="compositionally biased region" description="Polar residues" evidence="1">
    <location>
        <begin position="238"/>
        <end position="247"/>
    </location>
</feature>
<evidence type="ECO:0000313" key="2">
    <source>
        <dbReference type="EMBL" id="CAI2366356.1"/>
    </source>
</evidence>
<gene>
    <name evidence="2" type="ORF">ECRASSUSDP1_LOCUS7629</name>
</gene>
<organism evidence="2 3">
    <name type="scientific">Euplotes crassus</name>
    <dbReference type="NCBI Taxonomy" id="5936"/>
    <lineage>
        <taxon>Eukaryota</taxon>
        <taxon>Sar</taxon>
        <taxon>Alveolata</taxon>
        <taxon>Ciliophora</taxon>
        <taxon>Intramacronucleata</taxon>
        <taxon>Spirotrichea</taxon>
        <taxon>Hypotrichia</taxon>
        <taxon>Euplotida</taxon>
        <taxon>Euplotidae</taxon>
        <taxon>Moneuplotes</taxon>
    </lineage>
</organism>
<accession>A0AAD1XD99</accession>